<dbReference type="PROSITE" id="PS50109">
    <property type="entry name" value="HIS_KIN"/>
    <property type="match status" value="1"/>
</dbReference>
<evidence type="ECO:0000313" key="7">
    <source>
        <dbReference type="Proteomes" id="UP001168338"/>
    </source>
</evidence>
<evidence type="ECO:0000313" key="6">
    <source>
        <dbReference type="EMBL" id="MDN7023655.1"/>
    </source>
</evidence>
<evidence type="ECO:0000256" key="3">
    <source>
        <dbReference type="SAM" id="Coils"/>
    </source>
</evidence>
<dbReference type="InterPro" id="IPR001789">
    <property type="entry name" value="Sig_transdc_resp-reg_receiver"/>
</dbReference>
<keyword evidence="7" id="KW-1185">Reference proteome</keyword>
<dbReference type="SUPFAM" id="SSF52172">
    <property type="entry name" value="CheY-like"/>
    <property type="match status" value="1"/>
</dbReference>
<comment type="caution">
    <text evidence="6">The sequence shown here is derived from an EMBL/GenBank/DDBJ whole genome shotgun (WGS) entry which is preliminary data.</text>
</comment>
<accession>A0ABT8M6U3</accession>
<dbReference type="Pfam" id="PF02518">
    <property type="entry name" value="HATPase_c"/>
    <property type="match status" value="1"/>
</dbReference>
<dbReference type="Pfam" id="PF00072">
    <property type="entry name" value="Response_reg"/>
    <property type="match status" value="1"/>
</dbReference>
<evidence type="ECO:0000256" key="1">
    <source>
        <dbReference type="ARBA" id="ARBA00022553"/>
    </source>
</evidence>
<protein>
    <submittedName>
        <fullName evidence="6">Hybrid sensor histidine kinase/response regulator</fullName>
    </submittedName>
</protein>
<feature type="modified residue" description="4-aspartylphosphate" evidence="2">
    <location>
        <position position="60"/>
    </location>
</feature>
<organism evidence="6 7">
    <name type="scientific">Methanoculleus frigidifontis</name>
    <dbReference type="NCBI Taxonomy" id="2584085"/>
    <lineage>
        <taxon>Archaea</taxon>
        <taxon>Methanobacteriati</taxon>
        <taxon>Methanobacteriota</taxon>
        <taxon>Stenosarchaea group</taxon>
        <taxon>Methanomicrobia</taxon>
        <taxon>Methanomicrobiales</taxon>
        <taxon>Methanomicrobiaceae</taxon>
        <taxon>Methanoculleus</taxon>
    </lineage>
</organism>
<keyword evidence="6" id="KW-0808">Transferase</keyword>
<gene>
    <name evidence="6" type="ORF">FGU65_01860</name>
</gene>
<name>A0ABT8M6U3_9EURY</name>
<keyword evidence="6" id="KW-0418">Kinase</keyword>
<dbReference type="InterPro" id="IPR011006">
    <property type="entry name" value="CheY-like_superfamily"/>
</dbReference>
<proteinExistence type="predicted"/>
<dbReference type="SUPFAM" id="SSF47384">
    <property type="entry name" value="Homodimeric domain of signal transducing histidine kinase"/>
    <property type="match status" value="1"/>
</dbReference>
<feature type="domain" description="Response regulatory" evidence="5">
    <location>
        <begin position="11"/>
        <end position="127"/>
    </location>
</feature>
<dbReference type="InterPro" id="IPR036097">
    <property type="entry name" value="HisK_dim/P_sf"/>
</dbReference>
<dbReference type="Gene3D" id="3.30.565.10">
    <property type="entry name" value="Histidine kinase-like ATPase, C-terminal domain"/>
    <property type="match status" value="1"/>
</dbReference>
<keyword evidence="1 2" id="KW-0597">Phosphoprotein</keyword>
<feature type="coiled-coil region" evidence="3">
    <location>
        <begin position="171"/>
        <end position="226"/>
    </location>
</feature>
<dbReference type="Proteomes" id="UP001168338">
    <property type="component" value="Unassembled WGS sequence"/>
</dbReference>
<dbReference type="PROSITE" id="PS50110">
    <property type="entry name" value="RESPONSE_REGULATORY"/>
    <property type="match status" value="1"/>
</dbReference>
<dbReference type="SUPFAM" id="SSF55874">
    <property type="entry name" value="ATPase domain of HSP90 chaperone/DNA topoisomerase II/histidine kinase"/>
    <property type="match status" value="1"/>
</dbReference>
<dbReference type="PANTHER" id="PTHR43547">
    <property type="entry name" value="TWO-COMPONENT HISTIDINE KINASE"/>
    <property type="match status" value="1"/>
</dbReference>
<feature type="domain" description="Histidine kinase" evidence="4">
    <location>
        <begin position="233"/>
        <end position="432"/>
    </location>
</feature>
<keyword evidence="3" id="KW-0175">Coiled coil</keyword>
<dbReference type="GO" id="GO:0016301">
    <property type="term" value="F:kinase activity"/>
    <property type="evidence" value="ECO:0007669"/>
    <property type="project" value="UniProtKB-KW"/>
</dbReference>
<dbReference type="InterPro" id="IPR003661">
    <property type="entry name" value="HisK_dim/P_dom"/>
</dbReference>
<dbReference type="InterPro" id="IPR005467">
    <property type="entry name" value="His_kinase_dom"/>
</dbReference>
<sequence length="441" mass="48388">MEEQNVTPGMKILVVEDSRTQAEYLRHILEKEGYRVGMAPDGRAALEAVAADRPAVILTDIVMPEMDGYDLCRRIKQDTATSDIPVILVTHLSDPADVMRGLEAGADSFIIKPCEADLVRSRLESILGTADRAGSDGTDPGMEVFFAGRMYTLSAGRRQILNTLLSTYEIAVGKNVELQEAQERLNAVNRELQRAVADLERANDDLSQENAERRRVEKALSEANKKLQLMASITRHDLLNLLMAMNGYLELAAGSRDSDPETSWKFVSNAQDAVDRMTRTIRFAAEYQKIGVASPVWHEIRDVVERSRMYTPLGTVALENAVPAGVEIYADPLIEKVFVNLIENAVRYGETITAIRFSLEETGGVGRIVCEDNGVGVPEGEKEKIFAYGSGKNTGLGLFLAREVLAITGITIRETGSPDGGARFEIACPAEVIRIAAEREA</sequence>
<evidence type="ECO:0000259" key="4">
    <source>
        <dbReference type="PROSITE" id="PS50109"/>
    </source>
</evidence>
<dbReference type="Gene3D" id="3.40.50.2300">
    <property type="match status" value="1"/>
</dbReference>
<dbReference type="InterPro" id="IPR036890">
    <property type="entry name" value="HATPase_C_sf"/>
</dbReference>
<evidence type="ECO:0000259" key="5">
    <source>
        <dbReference type="PROSITE" id="PS50110"/>
    </source>
</evidence>
<dbReference type="EMBL" id="VCYH01000001">
    <property type="protein sequence ID" value="MDN7023655.1"/>
    <property type="molecule type" value="Genomic_DNA"/>
</dbReference>
<dbReference type="PANTHER" id="PTHR43547:SF2">
    <property type="entry name" value="HYBRID SIGNAL TRANSDUCTION HISTIDINE KINASE C"/>
    <property type="match status" value="1"/>
</dbReference>
<dbReference type="InterPro" id="IPR003594">
    <property type="entry name" value="HATPase_dom"/>
</dbReference>
<dbReference type="SMART" id="SM00448">
    <property type="entry name" value="REC"/>
    <property type="match status" value="1"/>
</dbReference>
<reference evidence="6" key="1">
    <citation type="submission" date="2019-05" db="EMBL/GenBank/DDBJ databases">
        <title>Methanoculleus sp. FWC-SCC1, a methanogenic archaeon isolated from deep marine cold seep.</title>
        <authorList>
            <person name="Chen Y.-W."/>
            <person name="Chen S.-C."/>
            <person name="Teng N.-H."/>
            <person name="Lai M.-C."/>
        </authorList>
    </citation>
    <scope>NUCLEOTIDE SEQUENCE</scope>
    <source>
        <strain evidence="6">FWC-SCC1</strain>
    </source>
</reference>
<dbReference type="SMART" id="SM00387">
    <property type="entry name" value="HATPase_c"/>
    <property type="match status" value="1"/>
</dbReference>
<evidence type="ECO:0000256" key="2">
    <source>
        <dbReference type="PROSITE-ProRule" id="PRU00169"/>
    </source>
</evidence>
<dbReference type="CDD" id="cd00082">
    <property type="entry name" value="HisKA"/>
    <property type="match status" value="1"/>
</dbReference>
<dbReference type="CDD" id="cd00075">
    <property type="entry name" value="HATPase"/>
    <property type="match status" value="1"/>
</dbReference>